<dbReference type="Proteomes" id="UP000789860">
    <property type="component" value="Unassembled WGS sequence"/>
</dbReference>
<sequence>MLFLETFRKSWHKRWTRITQSNATKCFVITSLLQAITLIILQLRMFLRNTSLSDQMEAYIEQNRTLATSCEMGLAETRLTLLFAENFCFIFFQIVQVIHQNMIQIFMILGLNIASSLYGIVQQSELENELDIISTDCPGVYRLSPNYEQYEYPNIIISLVFVTVNIILTWRLFILFEQKMNKKFEEEQNSRALYRRMLVFVMMLKLDAFLVVINTSLTAAIIPFLGKQSMMFIIIYIIHSTILLLSFFAVILAFNSDGVSAASSGWYFWIFIIAITLIAALITYYYACLIVANFGSGLKAMIDNELQKEEVNSFLEIIKHDT</sequence>
<dbReference type="EMBL" id="CAJVPM010003303">
    <property type="protein sequence ID" value="CAG8499451.1"/>
    <property type="molecule type" value="Genomic_DNA"/>
</dbReference>
<feature type="non-terminal residue" evidence="1">
    <location>
        <position position="322"/>
    </location>
</feature>
<comment type="caution">
    <text evidence="1">The sequence shown here is derived from an EMBL/GenBank/DDBJ whole genome shotgun (WGS) entry which is preliminary data.</text>
</comment>
<evidence type="ECO:0000313" key="1">
    <source>
        <dbReference type="EMBL" id="CAG8499451.1"/>
    </source>
</evidence>
<organism evidence="1 2">
    <name type="scientific">Scutellospora calospora</name>
    <dbReference type="NCBI Taxonomy" id="85575"/>
    <lineage>
        <taxon>Eukaryota</taxon>
        <taxon>Fungi</taxon>
        <taxon>Fungi incertae sedis</taxon>
        <taxon>Mucoromycota</taxon>
        <taxon>Glomeromycotina</taxon>
        <taxon>Glomeromycetes</taxon>
        <taxon>Diversisporales</taxon>
        <taxon>Gigasporaceae</taxon>
        <taxon>Scutellospora</taxon>
    </lineage>
</organism>
<evidence type="ECO:0000313" key="2">
    <source>
        <dbReference type="Proteomes" id="UP000789860"/>
    </source>
</evidence>
<protein>
    <submittedName>
        <fullName evidence="1">6758_t:CDS:1</fullName>
    </submittedName>
</protein>
<accession>A0ACA9KYT0</accession>
<proteinExistence type="predicted"/>
<keyword evidence="2" id="KW-1185">Reference proteome</keyword>
<name>A0ACA9KYT0_9GLOM</name>
<gene>
    <name evidence="1" type="ORF">SCALOS_LOCUS3175</name>
</gene>
<reference evidence="1" key="1">
    <citation type="submission" date="2021-06" db="EMBL/GenBank/DDBJ databases">
        <authorList>
            <person name="Kallberg Y."/>
            <person name="Tangrot J."/>
            <person name="Rosling A."/>
        </authorList>
    </citation>
    <scope>NUCLEOTIDE SEQUENCE</scope>
    <source>
        <strain evidence="1">AU212A</strain>
    </source>
</reference>